<dbReference type="HOGENOM" id="CLU_1053145_0_0_6"/>
<dbReference type="InterPro" id="IPR005107">
    <property type="entry name" value="CO_DH_flav_C"/>
</dbReference>
<reference evidence="2" key="1">
    <citation type="submission" date="2008-01" db="EMBL/GenBank/DDBJ databases">
        <title>Complete sequence of Shewanella halifaxensis HAW-EB4.</title>
        <authorList>
            <consortium name="US DOE Joint Genome Institute"/>
            <person name="Copeland A."/>
            <person name="Lucas S."/>
            <person name="Lapidus A."/>
            <person name="Glavina del Rio T."/>
            <person name="Dalin E."/>
            <person name="Tice H."/>
            <person name="Bruce D."/>
            <person name="Goodwin L."/>
            <person name="Pitluck S."/>
            <person name="Sims D."/>
            <person name="Brettin T."/>
            <person name="Detter J.C."/>
            <person name="Han C."/>
            <person name="Kuske C.R."/>
            <person name="Schmutz J."/>
            <person name="Larimer F."/>
            <person name="Land M."/>
            <person name="Hauser L."/>
            <person name="Kyrpides N."/>
            <person name="Kim E."/>
            <person name="Zhao J.-S."/>
            <person name="Richardson P."/>
        </authorList>
    </citation>
    <scope>NUCLEOTIDE SEQUENCE [LARGE SCALE GENOMIC DNA]</scope>
    <source>
        <strain evidence="2">HAW-EB4</strain>
    </source>
</reference>
<gene>
    <name evidence="2" type="ordered locus">Shal_0656</name>
</gene>
<dbReference type="SUPFAM" id="SSF55447">
    <property type="entry name" value="CO dehydrogenase flavoprotein C-terminal domain-like"/>
    <property type="match status" value="1"/>
</dbReference>
<dbReference type="KEGG" id="shl:Shal_0656"/>
<dbReference type="EMBL" id="CP000931">
    <property type="protein sequence ID" value="ABZ75231.1"/>
    <property type="molecule type" value="Genomic_DNA"/>
</dbReference>
<dbReference type="eggNOG" id="COG1319">
    <property type="taxonomic scope" value="Bacteria"/>
</dbReference>
<dbReference type="InterPro" id="IPR016166">
    <property type="entry name" value="FAD-bd_PCMH"/>
</dbReference>
<dbReference type="Pfam" id="PF00941">
    <property type="entry name" value="FAD_binding_5"/>
    <property type="match status" value="1"/>
</dbReference>
<dbReference type="InterPro" id="IPR017698">
    <property type="entry name" value="Molybdo-cont_Rdtase_FAD-bd_su"/>
</dbReference>
<dbReference type="RefSeq" id="WP_012275785.1">
    <property type="nucleotide sequence ID" value="NC_010334.1"/>
</dbReference>
<evidence type="ECO:0000313" key="2">
    <source>
        <dbReference type="EMBL" id="ABZ75231.1"/>
    </source>
</evidence>
<feature type="domain" description="FAD-binding PCMH-type" evidence="1">
    <location>
        <begin position="1"/>
        <end position="159"/>
    </location>
</feature>
<dbReference type="InterPro" id="IPR016169">
    <property type="entry name" value="FAD-bd_PCMH_sub2"/>
</dbReference>
<name>B0TSQ6_SHEHH</name>
<dbReference type="OrthoDB" id="6198291at2"/>
<evidence type="ECO:0000313" key="3">
    <source>
        <dbReference type="Proteomes" id="UP000001317"/>
    </source>
</evidence>
<dbReference type="NCBIfam" id="TIGR03312">
    <property type="entry name" value="Se_sel_red_FAD"/>
    <property type="match status" value="1"/>
</dbReference>
<sequence>MIEQFLQPDNTEQALDLMQQHSACATWFAGGSKLNAKPTLTEKTIAISLDHLSLDKIELQGQALHIGAMCRVQSLIDSELTPYALKQAATFIYSKHLRNQATLGGEIAAYQDESLLLPTLMALKAHVITADASNISIEEYLQQDNRDLILQVVIPDINLVCLAFNMTRSAAGLSIVNAAVSLSQTGETIIVIDGVSPRRAGYSTPVRLTDIEAQDLDEEALEKAVAQAVFPEADIRGSIEYKQYIAGILVTDLFIECQRLVKEA</sequence>
<dbReference type="Proteomes" id="UP000001317">
    <property type="component" value="Chromosome"/>
</dbReference>
<dbReference type="InterPro" id="IPR036318">
    <property type="entry name" value="FAD-bd_PCMH-like_sf"/>
</dbReference>
<dbReference type="InterPro" id="IPR051312">
    <property type="entry name" value="Diverse_Substr_Oxidored"/>
</dbReference>
<dbReference type="PANTHER" id="PTHR42659:SF9">
    <property type="entry name" value="XANTHINE DEHYDROGENASE FAD-BINDING SUBUNIT XDHB-RELATED"/>
    <property type="match status" value="1"/>
</dbReference>
<dbReference type="PANTHER" id="PTHR42659">
    <property type="entry name" value="XANTHINE DEHYDROGENASE SUBUNIT C-RELATED"/>
    <property type="match status" value="1"/>
</dbReference>
<proteinExistence type="predicted"/>
<dbReference type="SMART" id="SM01092">
    <property type="entry name" value="CO_deh_flav_C"/>
    <property type="match status" value="1"/>
</dbReference>
<dbReference type="AlphaFoldDB" id="B0TSQ6"/>
<dbReference type="PROSITE" id="PS51387">
    <property type="entry name" value="FAD_PCMH"/>
    <property type="match status" value="1"/>
</dbReference>
<dbReference type="GO" id="GO:0071949">
    <property type="term" value="F:FAD binding"/>
    <property type="evidence" value="ECO:0007669"/>
    <property type="project" value="InterPro"/>
</dbReference>
<dbReference type="InterPro" id="IPR002346">
    <property type="entry name" value="Mopterin_DH_FAD-bd"/>
</dbReference>
<dbReference type="InterPro" id="IPR036683">
    <property type="entry name" value="CO_DH_flav_C_dom_sf"/>
</dbReference>
<accession>B0TSQ6</accession>
<protein>
    <submittedName>
        <fullName evidence="2">Molybdopterin dehydrogenase FAD-binding</fullName>
    </submittedName>
</protein>
<dbReference type="Gene3D" id="3.30.390.50">
    <property type="entry name" value="CO dehydrogenase flavoprotein, C-terminal domain"/>
    <property type="match status" value="1"/>
</dbReference>
<dbReference type="STRING" id="458817.Shal_0656"/>
<dbReference type="Gene3D" id="3.30.465.10">
    <property type="match status" value="1"/>
</dbReference>
<dbReference type="SUPFAM" id="SSF56176">
    <property type="entry name" value="FAD-binding/transporter-associated domain-like"/>
    <property type="match status" value="1"/>
</dbReference>
<keyword evidence="3" id="KW-1185">Reference proteome</keyword>
<organism evidence="2 3">
    <name type="scientific">Shewanella halifaxensis (strain HAW-EB4)</name>
    <dbReference type="NCBI Taxonomy" id="458817"/>
    <lineage>
        <taxon>Bacteria</taxon>
        <taxon>Pseudomonadati</taxon>
        <taxon>Pseudomonadota</taxon>
        <taxon>Gammaproteobacteria</taxon>
        <taxon>Alteromonadales</taxon>
        <taxon>Shewanellaceae</taxon>
        <taxon>Shewanella</taxon>
    </lineage>
</organism>
<dbReference type="GO" id="GO:0016491">
    <property type="term" value="F:oxidoreductase activity"/>
    <property type="evidence" value="ECO:0007669"/>
    <property type="project" value="InterPro"/>
</dbReference>
<evidence type="ECO:0000259" key="1">
    <source>
        <dbReference type="PROSITE" id="PS51387"/>
    </source>
</evidence>